<feature type="region of interest" description="Disordered" evidence="1">
    <location>
        <begin position="1"/>
        <end position="54"/>
    </location>
</feature>
<feature type="compositionally biased region" description="Basic and acidic residues" evidence="1">
    <location>
        <begin position="1"/>
        <end position="12"/>
    </location>
</feature>
<dbReference type="InterPro" id="IPR003103">
    <property type="entry name" value="BAG_domain"/>
</dbReference>
<keyword evidence="4" id="KW-1185">Reference proteome</keyword>
<dbReference type="Pfam" id="PF02179">
    <property type="entry name" value="BAG"/>
    <property type="match status" value="1"/>
</dbReference>
<name>A0AAN7YWT1_9PEZI</name>
<dbReference type="Proteomes" id="UP001305414">
    <property type="component" value="Unassembled WGS sequence"/>
</dbReference>
<evidence type="ECO:0000259" key="2">
    <source>
        <dbReference type="PROSITE" id="PS51035"/>
    </source>
</evidence>
<feature type="compositionally biased region" description="Polar residues" evidence="1">
    <location>
        <begin position="40"/>
        <end position="54"/>
    </location>
</feature>
<feature type="compositionally biased region" description="Basic and acidic residues" evidence="1">
    <location>
        <begin position="25"/>
        <end position="39"/>
    </location>
</feature>
<dbReference type="GO" id="GO:0051087">
    <property type="term" value="F:protein-folding chaperone binding"/>
    <property type="evidence" value="ECO:0007669"/>
    <property type="project" value="InterPro"/>
</dbReference>
<reference evidence="3 4" key="1">
    <citation type="submission" date="2023-10" db="EMBL/GenBank/DDBJ databases">
        <title>Draft genome sequence of Xylaria bambusicola isolate GMP-LS, the root and basal stem rot pathogen of sugarcane in Indonesia.</title>
        <authorList>
            <person name="Selvaraj P."/>
            <person name="Muralishankar V."/>
            <person name="Muruganantham S."/>
            <person name="Sp S."/>
            <person name="Haryani S."/>
            <person name="Lau K.J.X."/>
            <person name="Naqvi N.I."/>
        </authorList>
    </citation>
    <scope>NUCLEOTIDE SEQUENCE [LARGE SCALE GENOMIC DNA]</scope>
    <source>
        <strain evidence="3">GMP-LS</strain>
    </source>
</reference>
<gene>
    <name evidence="3" type="ORF">RRF57_004055</name>
</gene>
<protein>
    <recommendedName>
        <fullName evidence="2">BAG domain-containing protein</fullName>
    </recommendedName>
</protein>
<organism evidence="3 4">
    <name type="scientific">Xylaria bambusicola</name>
    <dbReference type="NCBI Taxonomy" id="326684"/>
    <lineage>
        <taxon>Eukaryota</taxon>
        <taxon>Fungi</taxon>
        <taxon>Dikarya</taxon>
        <taxon>Ascomycota</taxon>
        <taxon>Pezizomycotina</taxon>
        <taxon>Sordariomycetes</taxon>
        <taxon>Xylariomycetidae</taxon>
        <taxon>Xylariales</taxon>
        <taxon>Xylariaceae</taxon>
        <taxon>Xylaria</taxon>
    </lineage>
</organism>
<feature type="region of interest" description="Disordered" evidence="1">
    <location>
        <begin position="171"/>
        <end position="193"/>
    </location>
</feature>
<dbReference type="AlphaFoldDB" id="A0AAN7YWT1"/>
<sequence>MDNKDHNHDLRSNNRTGTQHRTSRHDKNSSIDCCNREESCSPNPTKTAATDPPITNLTEARDVKEDVISDRSIELETEGTAESMAKMIEIRNYFDYDLQPRSLYYLDSTFWDPKQRAAEYRWVHNVTMCDILLKADEINTNGNEELRAQRRALVDRVNAILDDLETAKKKFDEQDEKWRKREGKERQEREDKIQQELERATKRWDEQENDIWQKFKRLRRRKE</sequence>
<feature type="domain" description="BAG" evidence="2">
    <location>
        <begin position="132"/>
        <end position="168"/>
    </location>
</feature>
<dbReference type="PROSITE" id="PS51035">
    <property type="entry name" value="BAG"/>
    <property type="match status" value="1"/>
</dbReference>
<dbReference type="InterPro" id="IPR036533">
    <property type="entry name" value="BAG_dom_sf"/>
</dbReference>
<evidence type="ECO:0000313" key="4">
    <source>
        <dbReference type="Proteomes" id="UP001305414"/>
    </source>
</evidence>
<dbReference type="EMBL" id="JAWHQM010000008">
    <property type="protein sequence ID" value="KAK5628340.1"/>
    <property type="molecule type" value="Genomic_DNA"/>
</dbReference>
<evidence type="ECO:0000256" key="1">
    <source>
        <dbReference type="SAM" id="MobiDB-lite"/>
    </source>
</evidence>
<comment type="caution">
    <text evidence="3">The sequence shown here is derived from an EMBL/GenBank/DDBJ whole genome shotgun (WGS) entry which is preliminary data.</text>
</comment>
<evidence type="ECO:0000313" key="3">
    <source>
        <dbReference type="EMBL" id="KAK5628340.1"/>
    </source>
</evidence>
<dbReference type="Gene3D" id="1.20.58.120">
    <property type="entry name" value="BAG domain"/>
    <property type="match status" value="1"/>
</dbReference>
<proteinExistence type="predicted"/>
<dbReference type="SUPFAM" id="SSF63491">
    <property type="entry name" value="BAG domain"/>
    <property type="match status" value="1"/>
</dbReference>
<accession>A0AAN7YWT1</accession>